<feature type="region of interest" description="Disordered" evidence="5">
    <location>
        <begin position="179"/>
        <end position="210"/>
    </location>
</feature>
<evidence type="ECO:0000256" key="5">
    <source>
        <dbReference type="SAM" id="MobiDB-lite"/>
    </source>
</evidence>
<protein>
    <recommendedName>
        <fullName evidence="6">PPM-type phosphatase domain-containing protein</fullName>
    </recommendedName>
</protein>
<feature type="domain" description="PPM-type phosphatase" evidence="6">
    <location>
        <begin position="196"/>
        <end position="561"/>
    </location>
</feature>
<dbReference type="CDD" id="cd00143">
    <property type="entry name" value="PP2Cc"/>
    <property type="match status" value="1"/>
</dbReference>
<dbReference type="InterPro" id="IPR001932">
    <property type="entry name" value="PPM-type_phosphatase-like_dom"/>
</dbReference>
<keyword evidence="3 4" id="KW-0904">Protein phosphatase</keyword>
<evidence type="ECO:0000256" key="2">
    <source>
        <dbReference type="ARBA" id="ARBA00022801"/>
    </source>
</evidence>
<dbReference type="PROSITE" id="PS01032">
    <property type="entry name" value="PPM_1"/>
    <property type="match status" value="1"/>
</dbReference>
<keyword evidence="8" id="KW-1185">Reference proteome</keyword>
<keyword evidence="2 4" id="KW-0378">Hydrolase</keyword>
<name>A0ABR1DC30_NECAM</name>
<comment type="similarity">
    <text evidence="4">Belongs to the PP2C family.</text>
</comment>
<dbReference type="InterPro" id="IPR000222">
    <property type="entry name" value="PP2C_BS"/>
</dbReference>
<dbReference type="PANTHER" id="PTHR13832">
    <property type="entry name" value="PROTEIN PHOSPHATASE 2C"/>
    <property type="match status" value="1"/>
</dbReference>
<gene>
    <name evidence="7" type="primary">Necator_chrIV.g14051</name>
    <name evidence="7" type="ORF">RB195_000757</name>
</gene>
<evidence type="ECO:0000256" key="3">
    <source>
        <dbReference type="ARBA" id="ARBA00022912"/>
    </source>
</evidence>
<evidence type="ECO:0000256" key="4">
    <source>
        <dbReference type="RuleBase" id="RU003465"/>
    </source>
</evidence>
<evidence type="ECO:0000259" key="6">
    <source>
        <dbReference type="PROSITE" id="PS51746"/>
    </source>
</evidence>
<dbReference type="SMART" id="SM00332">
    <property type="entry name" value="PP2Cc"/>
    <property type="match status" value="1"/>
</dbReference>
<dbReference type="Pfam" id="PF00481">
    <property type="entry name" value="PP2C"/>
    <property type="match status" value="2"/>
</dbReference>
<dbReference type="PANTHER" id="PTHR13832:SF354">
    <property type="entry name" value="GM14138P"/>
    <property type="match status" value="1"/>
</dbReference>
<organism evidence="7 8">
    <name type="scientific">Necator americanus</name>
    <name type="common">Human hookworm</name>
    <dbReference type="NCBI Taxonomy" id="51031"/>
    <lineage>
        <taxon>Eukaryota</taxon>
        <taxon>Metazoa</taxon>
        <taxon>Ecdysozoa</taxon>
        <taxon>Nematoda</taxon>
        <taxon>Chromadorea</taxon>
        <taxon>Rhabditida</taxon>
        <taxon>Rhabditina</taxon>
        <taxon>Rhabditomorpha</taxon>
        <taxon>Strongyloidea</taxon>
        <taxon>Ancylostomatidae</taxon>
        <taxon>Bunostominae</taxon>
        <taxon>Necator</taxon>
    </lineage>
</organism>
<dbReference type="EMBL" id="JAVFWL010000004">
    <property type="protein sequence ID" value="KAK6747753.1"/>
    <property type="molecule type" value="Genomic_DNA"/>
</dbReference>
<proteinExistence type="inferred from homology"/>
<reference evidence="7 8" key="1">
    <citation type="submission" date="2023-08" db="EMBL/GenBank/DDBJ databases">
        <title>A Necator americanus chromosomal reference genome.</title>
        <authorList>
            <person name="Ilik V."/>
            <person name="Petrzelkova K.J."/>
            <person name="Pardy F."/>
            <person name="Fuh T."/>
            <person name="Niatou-Singa F.S."/>
            <person name="Gouil Q."/>
            <person name="Baker L."/>
            <person name="Ritchie M.E."/>
            <person name="Jex A.R."/>
            <person name="Gazzola D."/>
            <person name="Li H."/>
            <person name="Toshio Fujiwara R."/>
            <person name="Zhan B."/>
            <person name="Aroian R.V."/>
            <person name="Pafco B."/>
            <person name="Schwarz E.M."/>
        </authorList>
    </citation>
    <scope>NUCLEOTIDE SEQUENCE [LARGE SCALE GENOMIC DNA]</scope>
    <source>
        <strain evidence="7 8">Aroian</strain>
        <tissue evidence="7">Whole animal</tissue>
    </source>
</reference>
<dbReference type="InterPro" id="IPR015655">
    <property type="entry name" value="PP2C"/>
</dbReference>
<dbReference type="SUPFAM" id="SSF81606">
    <property type="entry name" value="PP2C-like"/>
    <property type="match status" value="1"/>
</dbReference>
<keyword evidence="1" id="KW-0479">Metal-binding</keyword>
<evidence type="ECO:0000256" key="1">
    <source>
        <dbReference type="ARBA" id="ARBA00022723"/>
    </source>
</evidence>
<accession>A0ABR1DC30</accession>
<comment type="caution">
    <text evidence="7">The sequence shown here is derived from an EMBL/GenBank/DDBJ whole genome shotgun (WGS) entry which is preliminary data.</text>
</comment>
<evidence type="ECO:0000313" key="7">
    <source>
        <dbReference type="EMBL" id="KAK6747753.1"/>
    </source>
</evidence>
<dbReference type="Proteomes" id="UP001303046">
    <property type="component" value="Unassembled WGS sequence"/>
</dbReference>
<sequence length="584" mass="63530">MVGAGAVGGDLKQAQSFRLGLIQLSQNDLKIGIYKLLGRWQHAVDTDGGYGMDLASRVVSAVTRVAEATERTKPSKVGMVVDVADAKFIGGLIPSLVEKLPYPYSRPEFLYFSEDEITLSADQCIRPVLCPKYPSRMPLYAGYAEVVNAGKTLQNEDQASARIMTLVQQGYEAEEAKELEHCQNHNSSGKNSSKDDDDLMSPSGGSTPGSVASARAEAAFFAIFDGHAGPGAALVASKCLHEHVKTRLGDVLESIIHLDRNETLLSGRGHSDSSYSISKIDSVPVRCDELVIGALEAAFVDMDSQIAEDKQTWRISGGCAAIAVLVFLGKLFVANAGDCRAVLVTDEGSKALSSDFTPATERKRLQTLAYQNPELIGNCFSRLEYSRALTKKDLKTRVLFRDWFMDGWASKTVKDCDLKPPLISESSRKRRLLNTIGVSRGFGDHHLYTVDDHLPIKPFLSSVPEVRVFDLRSLDALTDKDVLIIGSDGLWDVLSNEEAGMIVRSLLSATEQTEHSRYSMAAQELASAARGYPSGSNGHRWTMNSGGSASTDDITVFVIPLKYCVAPLPEDDDDDEMISLCAEE</sequence>
<dbReference type="PROSITE" id="PS51746">
    <property type="entry name" value="PPM_2"/>
    <property type="match status" value="1"/>
</dbReference>
<dbReference type="Gene3D" id="3.60.40.10">
    <property type="entry name" value="PPM-type phosphatase domain"/>
    <property type="match status" value="1"/>
</dbReference>
<dbReference type="InterPro" id="IPR036457">
    <property type="entry name" value="PPM-type-like_dom_sf"/>
</dbReference>
<evidence type="ECO:0000313" key="8">
    <source>
        <dbReference type="Proteomes" id="UP001303046"/>
    </source>
</evidence>